<name>A0A3F2RPS9_9STRA</name>
<dbReference type="EMBL" id="MBAD02001296">
    <property type="protein sequence ID" value="RLN56071.1"/>
    <property type="molecule type" value="Genomic_DNA"/>
</dbReference>
<dbReference type="Proteomes" id="UP000284657">
    <property type="component" value="Unassembled WGS sequence"/>
</dbReference>
<dbReference type="AlphaFoldDB" id="A0A3F2RPS9"/>
<dbReference type="InterPro" id="IPR029063">
    <property type="entry name" value="SAM-dependent_MTases_sf"/>
</dbReference>
<evidence type="ECO:0000313" key="4">
    <source>
        <dbReference type="Proteomes" id="UP000284657"/>
    </source>
</evidence>
<evidence type="ECO:0000313" key="3">
    <source>
        <dbReference type="Proteomes" id="UP000277300"/>
    </source>
</evidence>
<proteinExistence type="predicted"/>
<dbReference type="EMBL" id="MBDO02000171">
    <property type="protein sequence ID" value="RLN61008.1"/>
    <property type="molecule type" value="Genomic_DNA"/>
</dbReference>
<protein>
    <submittedName>
        <fullName evidence="2">Uncharacterized protein</fullName>
    </submittedName>
</protein>
<evidence type="ECO:0000313" key="1">
    <source>
        <dbReference type="EMBL" id="RLN56071.1"/>
    </source>
</evidence>
<comment type="caution">
    <text evidence="2">The sequence shown here is derived from an EMBL/GenBank/DDBJ whole genome shotgun (WGS) entry which is preliminary data.</text>
</comment>
<evidence type="ECO:0000313" key="2">
    <source>
        <dbReference type="EMBL" id="RLN61008.1"/>
    </source>
</evidence>
<dbReference type="OrthoDB" id="411785at2759"/>
<sequence>MHFSKRIQVLRLPSKTNTVSDVPVIHRSGEDYTYDELKQMLHDLREVDPEFVEQYKAEFVAKFSREIVFSDDKVTVLDSFIEGEEKATRSFMFNDRLHLTQSELGHLDAIEPSSEVINIARRFFGVDAALNLDTRFVLHEKMGEDFLSEQSDNAAFDLLILDVEAGESHAGVRAPPLSMLESNFLLTAKRLLTASGILAINVITESEDALRNVETHLCQAFSHGLRLSLPSNTVYFLFNEKCVDAPLEVDEYIYQLKEINFQTQYARTTELLEKHRLTMWPPNLHKER</sequence>
<dbReference type="Proteomes" id="UP000277300">
    <property type="component" value="Unassembled WGS sequence"/>
</dbReference>
<gene>
    <name evidence="1" type="ORF">BBJ29_003031</name>
    <name evidence="2" type="ORF">BBP00_00005672</name>
</gene>
<organism evidence="2 3">
    <name type="scientific">Phytophthora kernoviae</name>
    <dbReference type="NCBI Taxonomy" id="325452"/>
    <lineage>
        <taxon>Eukaryota</taxon>
        <taxon>Sar</taxon>
        <taxon>Stramenopiles</taxon>
        <taxon>Oomycota</taxon>
        <taxon>Peronosporomycetes</taxon>
        <taxon>Peronosporales</taxon>
        <taxon>Peronosporaceae</taxon>
        <taxon>Phytophthora</taxon>
    </lineage>
</organism>
<dbReference type="Gene3D" id="3.40.50.150">
    <property type="entry name" value="Vaccinia Virus protein VP39"/>
    <property type="match status" value="1"/>
</dbReference>
<dbReference type="SUPFAM" id="SSF53335">
    <property type="entry name" value="S-adenosyl-L-methionine-dependent methyltransferases"/>
    <property type="match status" value="1"/>
</dbReference>
<accession>A0A3F2RPS9</accession>
<reference evidence="3 4" key="1">
    <citation type="submission" date="2018-07" db="EMBL/GenBank/DDBJ databases">
        <title>Genome sequencing of oomycete isolates from Chile give support for New Zealand origin for Phytophthora kernoviae and make available the first Nothophytophthora sp. genome.</title>
        <authorList>
            <person name="Studholme D.J."/>
            <person name="Sanfuentes E."/>
            <person name="Panda P."/>
            <person name="Hill R."/>
            <person name="Sambles C."/>
            <person name="Grant M."/>
            <person name="Williams N.M."/>
            <person name="Mcdougal R.L."/>
        </authorList>
    </citation>
    <scope>NUCLEOTIDE SEQUENCE [LARGE SCALE GENOMIC DNA]</scope>
    <source>
        <strain evidence="2">Chile6</strain>
        <strain evidence="1">Chile7</strain>
    </source>
</reference>